<keyword evidence="3" id="KW-1185">Reference proteome</keyword>
<dbReference type="Proteomes" id="UP000297777">
    <property type="component" value="Unassembled WGS sequence"/>
</dbReference>
<sequence>MEDKSCQKVDLNLDISIDLPANAPEGHPHLLNVKRPRNNPQPPKYKKRKSTQIKFPEDLSLVDVLATILFDWKPAALHHLLNVQNEQFYCAAAWTEEYIVEYDESDRLAYVHRLGQYVRIVIDEEEFRAEVSYRICNNGKWKIMSAQEYRPMENRIHLIPSERVERCACKEIEKNMARRMAQKYLADSILQDSIFPVLIYEPEAKSTKEQKSKATTTNELNDIGRESNTESSSDTPMEGNINARVTELEAQVLVLQNSIKELIGPARKRRRED</sequence>
<dbReference type="AlphaFoldDB" id="A0A4Z1EUE6"/>
<comment type="caution">
    <text evidence="2">The sequence shown here is derived from an EMBL/GenBank/DDBJ whole genome shotgun (WGS) entry which is preliminary data.</text>
</comment>
<proteinExistence type="predicted"/>
<organism evidence="2 3">
    <name type="scientific">Botrytis tulipae</name>
    <dbReference type="NCBI Taxonomy" id="87230"/>
    <lineage>
        <taxon>Eukaryota</taxon>
        <taxon>Fungi</taxon>
        <taxon>Dikarya</taxon>
        <taxon>Ascomycota</taxon>
        <taxon>Pezizomycotina</taxon>
        <taxon>Leotiomycetes</taxon>
        <taxon>Helotiales</taxon>
        <taxon>Sclerotiniaceae</taxon>
        <taxon>Botrytis</taxon>
    </lineage>
</organism>
<evidence type="ECO:0000313" key="3">
    <source>
        <dbReference type="Proteomes" id="UP000297777"/>
    </source>
</evidence>
<feature type="region of interest" description="Disordered" evidence="1">
    <location>
        <begin position="27"/>
        <end position="51"/>
    </location>
</feature>
<evidence type="ECO:0000256" key="1">
    <source>
        <dbReference type="SAM" id="MobiDB-lite"/>
    </source>
</evidence>
<protein>
    <submittedName>
        <fullName evidence="2">Uncharacterized protein</fullName>
    </submittedName>
</protein>
<name>A0A4Z1EUE6_9HELO</name>
<reference evidence="2 3" key="1">
    <citation type="submission" date="2017-12" db="EMBL/GenBank/DDBJ databases">
        <title>Comparative genomics of Botrytis spp.</title>
        <authorList>
            <person name="Valero-Jimenez C.A."/>
            <person name="Tapia P."/>
            <person name="Veloso J."/>
            <person name="Silva-Moreno E."/>
            <person name="Staats M."/>
            <person name="Valdes J.H."/>
            <person name="Van Kan J.A.L."/>
        </authorList>
    </citation>
    <scope>NUCLEOTIDE SEQUENCE [LARGE SCALE GENOMIC DNA]</scope>
    <source>
        <strain evidence="2 3">Bt9001</strain>
    </source>
</reference>
<dbReference type="OrthoDB" id="3509184at2759"/>
<feature type="region of interest" description="Disordered" evidence="1">
    <location>
        <begin position="206"/>
        <end position="238"/>
    </location>
</feature>
<dbReference type="EMBL" id="PQXH01000032">
    <property type="protein sequence ID" value="TGO16044.1"/>
    <property type="molecule type" value="Genomic_DNA"/>
</dbReference>
<accession>A0A4Z1EUE6</accession>
<evidence type="ECO:0000313" key="2">
    <source>
        <dbReference type="EMBL" id="TGO16044.1"/>
    </source>
</evidence>
<gene>
    <name evidence="2" type="ORF">BTUL_0032g00060</name>
</gene>